<dbReference type="PANTHER" id="PTHR48081:SF8">
    <property type="entry name" value="ALPHA_BETA HYDROLASE FOLD-3 DOMAIN-CONTAINING PROTEIN-RELATED"/>
    <property type="match status" value="1"/>
</dbReference>
<proteinExistence type="predicted"/>
<dbReference type="EMBL" id="BART01029427">
    <property type="protein sequence ID" value="GAH01101.1"/>
    <property type="molecule type" value="Genomic_DNA"/>
</dbReference>
<dbReference type="SUPFAM" id="SSF53474">
    <property type="entry name" value="alpha/beta-Hydrolases"/>
    <property type="match status" value="1"/>
</dbReference>
<protein>
    <recommendedName>
        <fullName evidence="2">Alpha/beta hydrolase fold-3 domain-containing protein</fullName>
    </recommendedName>
</protein>
<dbReference type="PANTHER" id="PTHR48081">
    <property type="entry name" value="AB HYDROLASE SUPERFAMILY PROTEIN C4A8.06C"/>
    <property type="match status" value="1"/>
</dbReference>
<dbReference type="InterPro" id="IPR013094">
    <property type="entry name" value="AB_hydrolase_3"/>
</dbReference>
<dbReference type="Pfam" id="PF07859">
    <property type="entry name" value="Abhydrolase_3"/>
    <property type="match status" value="1"/>
</dbReference>
<sequence length="92" mass="10123">KKEGHLILLKHPLISPVFANLGGLPPLLIQAGGIEVLLDGSILLAERVKSAGVQVTLEVYENMNHVFQKFGDLLSESREAFDNIKKFIENLS</sequence>
<feature type="domain" description="Alpha/beta hydrolase fold-3" evidence="2">
    <location>
        <begin position="10"/>
        <end position="68"/>
    </location>
</feature>
<feature type="non-terminal residue" evidence="3">
    <location>
        <position position="1"/>
    </location>
</feature>
<dbReference type="InterPro" id="IPR050300">
    <property type="entry name" value="GDXG_lipolytic_enzyme"/>
</dbReference>
<evidence type="ECO:0000259" key="2">
    <source>
        <dbReference type="Pfam" id="PF07859"/>
    </source>
</evidence>
<evidence type="ECO:0000313" key="3">
    <source>
        <dbReference type="EMBL" id="GAH01101.1"/>
    </source>
</evidence>
<reference evidence="3" key="1">
    <citation type="journal article" date="2014" name="Front. Microbiol.">
        <title>High frequency of phylogenetically diverse reductive dehalogenase-homologous genes in deep subseafloor sedimentary metagenomes.</title>
        <authorList>
            <person name="Kawai M."/>
            <person name="Futagami T."/>
            <person name="Toyoda A."/>
            <person name="Takaki Y."/>
            <person name="Nishi S."/>
            <person name="Hori S."/>
            <person name="Arai W."/>
            <person name="Tsubouchi T."/>
            <person name="Morono Y."/>
            <person name="Uchiyama I."/>
            <person name="Ito T."/>
            <person name="Fujiyama A."/>
            <person name="Inagaki F."/>
            <person name="Takami H."/>
        </authorList>
    </citation>
    <scope>NUCLEOTIDE SEQUENCE</scope>
    <source>
        <strain evidence="3">Expedition CK06-06</strain>
    </source>
</reference>
<dbReference type="GO" id="GO:0016787">
    <property type="term" value="F:hydrolase activity"/>
    <property type="evidence" value="ECO:0007669"/>
    <property type="project" value="UniProtKB-KW"/>
</dbReference>
<dbReference type="InterPro" id="IPR029058">
    <property type="entry name" value="AB_hydrolase_fold"/>
</dbReference>
<organism evidence="3">
    <name type="scientific">marine sediment metagenome</name>
    <dbReference type="NCBI Taxonomy" id="412755"/>
    <lineage>
        <taxon>unclassified sequences</taxon>
        <taxon>metagenomes</taxon>
        <taxon>ecological metagenomes</taxon>
    </lineage>
</organism>
<comment type="caution">
    <text evidence="3">The sequence shown here is derived from an EMBL/GenBank/DDBJ whole genome shotgun (WGS) entry which is preliminary data.</text>
</comment>
<keyword evidence="1" id="KW-0378">Hydrolase</keyword>
<dbReference type="AlphaFoldDB" id="X1BZ38"/>
<accession>X1BZ38</accession>
<gene>
    <name evidence="3" type="ORF">S01H4_51639</name>
</gene>
<evidence type="ECO:0000256" key="1">
    <source>
        <dbReference type="ARBA" id="ARBA00022801"/>
    </source>
</evidence>
<dbReference type="Gene3D" id="3.40.50.1820">
    <property type="entry name" value="alpha/beta hydrolase"/>
    <property type="match status" value="1"/>
</dbReference>
<name>X1BZ38_9ZZZZ</name>